<dbReference type="VEuPathDB" id="AmoebaDB:EHI8A_031530"/>
<dbReference type="Proteomes" id="UP000078387">
    <property type="component" value="Unassembled WGS sequence"/>
</dbReference>
<reference evidence="7 8" key="1">
    <citation type="submission" date="2016-05" db="EMBL/GenBank/DDBJ databases">
        <title>First whole genome sequencing of Entamoeba histolytica HM1:IMSS-clone-6.</title>
        <authorList>
            <person name="Mukherjee Avik.K."/>
            <person name="Izumyama S."/>
            <person name="Nakada-Tsukui K."/>
            <person name="Nozaki T."/>
        </authorList>
    </citation>
    <scope>NUCLEOTIDE SEQUENCE [LARGE SCALE GENOMIC DNA]</scope>
    <source>
        <strain evidence="7 8">HM1:IMSS clone 6</strain>
    </source>
</reference>
<keyword evidence="1" id="KW-0132">Cell division</keyword>
<dbReference type="Gene3D" id="1.10.472.10">
    <property type="entry name" value="Cyclin-like"/>
    <property type="match status" value="2"/>
</dbReference>
<dbReference type="GO" id="GO:0044772">
    <property type="term" value="P:mitotic cell cycle phase transition"/>
    <property type="evidence" value="ECO:0007669"/>
    <property type="project" value="InterPro"/>
</dbReference>
<evidence type="ECO:0000256" key="4">
    <source>
        <dbReference type="RuleBase" id="RU000383"/>
    </source>
</evidence>
<sequence length="436" mass="50975">MRTKFLCNRPETMKHLTNTKSMVTRDTENKSEIAIKPLINQIGFRQHHVIQPPTAKINLNHSSQKSKDSQEQSNLVNTLEDKLPNLEQFVEKDDESIEKELVKLEIKPSNAFELIQLTNDEIISKQPEIYLSSNENKDLNEFLTKNTNDVILESQTQFDEQIEDIDQYEKDHFLMRYEPKNIKEISDNLFKSEKDLQIAPDLLQKQVHISAVTRNVLLDWLFLVSQDEFATTIETYLLTVATFDDFISRKTTIPKSEVQLVGVACLHLCVKFQEITYPHVDEFIIISKGAYTKNQLLEMERVICKTIDFRFLRPLSIDFLRRFDKAANADEIKHTLGKYLILIATLDQKMIQCLPSQIAAAAVYFQRRINNTVPYWDKTLIKYSTYTEKDILPIAQLMRTHYLFQQSRTNQYKEMFKMFSSSVNHTVSQIPFIPEF</sequence>
<dbReference type="SUPFAM" id="SSF47954">
    <property type="entry name" value="Cyclin-like"/>
    <property type="match status" value="2"/>
</dbReference>
<accession>A0A175JVR5</accession>
<dbReference type="InterPro" id="IPR036915">
    <property type="entry name" value="Cyclin-like_sf"/>
</dbReference>
<name>A0A175JVR5_ENTHI</name>
<keyword evidence="3" id="KW-0131">Cell cycle</keyword>
<evidence type="ECO:0000259" key="5">
    <source>
        <dbReference type="SMART" id="SM00385"/>
    </source>
</evidence>
<evidence type="ECO:0000256" key="1">
    <source>
        <dbReference type="ARBA" id="ARBA00022618"/>
    </source>
</evidence>
<protein>
    <submittedName>
        <fullName evidence="7">Cyclin putative</fullName>
    </submittedName>
</protein>
<gene>
    <name evidence="7" type="ORF">CL6EHI_166420</name>
</gene>
<dbReference type="FunFam" id="1.10.472.10:FF:000001">
    <property type="entry name" value="G2/mitotic-specific cyclin"/>
    <property type="match status" value="1"/>
</dbReference>
<feature type="domain" description="Cyclin-like" evidence="5">
    <location>
        <begin position="318"/>
        <end position="400"/>
    </location>
</feature>
<dbReference type="InterPro" id="IPR004367">
    <property type="entry name" value="Cyclin_C-dom"/>
</dbReference>
<dbReference type="InterPro" id="IPR006671">
    <property type="entry name" value="Cyclin_N"/>
</dbReference>
<dbReference type="GO" id="GO:0016538">
    <property type="term" value="F:cyclin-dependent protein serine/threonine kinase regulator activity"/>
    <property type="evidence" value="ECO:0007669"/>
    <property type="project" value="InterPro"/>
</dbReference>
<evidence type="ECO:0000313" key="8">
    <source>
        <dbReference type="Proteomes" id="UP000078387"/>
    </source>
</evidence>
<evidence type="ECO:0000256" key="3">
    <source>
        <dbReference type="ARBA" id="ARBA00023306"/>
    </source>
</evidence>
<organism evidence="7 8">
    <name type="scientific">Entamoeba histolytica</name>
    <dbReference type="NCBI Taxonomy" id="5759"/>
    <lineage>
        <taxon>Eukaryota</taxon>
        <taxon>Amoebozoa</taxon>
        <taxon>Evosea</taxon>
        <taxon>Archamoebae</taxon>
        <taxon>Mastigamoebida</taxon>
        <taxon>Entamoebidae</taxon>
        <taxon>Entamoeba</taxon>
    </lineage>
</organism>
<proteinExistence type="inferred from homology"/>
<dbReference type="VEuPathDB" id="AmoebaDB:KM1_042430"/>
<feature type="domain" description="Cyclin C-terminal" evidence="6">
    <location>
        <begin position="314"/>
        <end position="433"/>
    </location>
</feature>
<dbReference type="eggNOG" id="KOG0653">
    <property type="taxonomic scope" value="Eukaryota"/>
</dbReference>
<dbReference type="Pfam" id="PF00134">
    <property type="entry name" value="Cyclin_N"/>
    <property type="match status" value="1"/>
</dbReference>
<dbReference type="Pfam" id="PF02984">
    <property type="entry name" value="Cyclin_C"/>
    <property type="match status" value="1"/>
</dbReference>
<dbReference type="PANTHER" id="PTHR10177">
    <property type="entry name" value="CYCLINS"/>
    <property type="match status" value="1"/>
</dbReference>
<evidence type="ECO:0000256" key="2">
    <source>
        <dbReference type="ARBA" id="ARBA00023127"/>
    </source>
</evidence>
<dbReference type="CDD" id="cd20509">
    <property type="entry name" value="CYCLIN_CCNB1-like_rpt2"/>
    <property type="match status" value="1"/>
</dbReference>
<dbReference type="SMART" id="SM00385">
    <property type="entry name" value="CYCLIN"/>
    <property type="match status" value="2"/>
</dbReference>
<dbReference type="InterPro" id="IPR013763">
    <property type="entry name" value="Cyclin-like_dom"/>
</dbReference>
<feature type="domain" description="Cyclin-like" evidence="5">
    <location>
        <begin position="219"/>
        <end position="305"/>
    </location>
</feature>
<comment type="caution">
    <text evidence="7">The sequence shown here is derived from an EMBL/GenBank/DDBJ whole genome shotgun (WGS) entry which is preliminary data.</text>
</comment>
<dbReference type="EMBL" id="BDEQ01000001">
    <property type="protein sequence ID" value="GAT97454.1"/>
    <property type="molecule type" value="Genomic_DNA"/>
</dbReference>
<dbReference type="SMART" id="SM01332">
    <property type="entry name" value="Cyclin_C"/>
    <property type="match status" value="1"/>
</dbReference>
<dbReference type="VEuPathDB" id="AmoebaDB:EHI7A_033920"/>
<keyword evidence="2 4" id="KW-0195">Cyclin</keyword>
<dbReference type="InterPro" id="IPR039361">
    <property type="entry name" value="Cyclin"/>
</dbReference>
<dbReference type="VEuPathDB" id="AmoebaDB:EHI5A_016470"/>
<dbReference type="InterPro" id="IPR046965">
    <property type="entry name" value="Cyclin_A/B-like"/>
</dbReference>
<dbReference type="PIRSF" id="PIRSF001771">
    <property type="entry name" value="Cyclin_A_B_D_E"/>
    <property type="match status" value="1"/>
</dbReference>
<evidence type="ECO:0000313" key="7">
    <source>
        <dbReference type="EMBL" id="GAT97454.1"/>
    </source>
</evidence>
<dbReference type="VEuPathDB" id="AmoebaDB:EHI_166420"/>
<evidence type="ECO:0000259" key="6">
    <source>
        <dbReference type="SMART" id="SM01332"/>
    </source>
</evidence>
<comment type="similarity">
    <text evidence="4">Belongs to the cyclin family.</text>
</comment>
<dbReference type="AlphaFoldDB" id="A0A175JVR5"/>
<dbReference type="GO" id="GO:0051301">
    <property type="term" value="P:cell division"/>
    <property type="evidence" value="ECO:0007669"/>
    <property type="project" value="UniProtKB-KW"/>
</dbReference>